<proteinExistence type="predicted"/>
<evidence type="ECO:0000256" key="11">
    <source>
        <dbReference type="SAM" id="Phobius"/>
    </source>
</evidence>
<keyword evidence="10 11" id="KW-0472">Membrane</keyword>
<keyword evidence="15" id="KW-1185">Reference proteome</keyword>
<keyword evidence="6" id="KW-0067">ATP-binding</keyword>
<dbReference type="InterPro" id="IPR003439">
    <property type="entry name" value="ABC_transporter-like_ATP-bd"/>
</dbReference>
<feature type="domain" description="ABC transporter" evidence="12">
    <location>
        <begin position="353"/>
        <end position="589"/>
    </location>
</feature>
<evidence type="ECO:0000256" key="1">
    <source>
        <dbReference type="ARBA" id="ARBA00004651"/>
    </source>
</evidence>
<dbReference type="Gene3D" id="1.20.1560.10">
    <property type="entry name" value="ABC transporter type 1, transmembrane domain"/>
    <property type="match status" value="1"/>
</dbReference>
<keyword evidence="7" id="KW-1278">Translocase</keyword>
<comment type="subcellular location">
    <subcellularLocation>
        <location evidence="1">Cell membrane</location>
        <topology evidence="1">Multi-pass membrane protein</topology>
    </subcellularLocation>
</comment>
<evidence type="ECO:0000256" key="10">
    <source>
        <dbReference type="ARBA" id="ARBA00023136"/>
    </source>
</evidence>
<dbReference type="PANTHER" id="PTHR43394:SF1">
    <property type="entry name" value="ATP-BINDING CASSETTE SUB-FAMILY B MEMBER 10, MITOCHONDRIAL"/>
    <property type="match status" value="1"/>
</dbReference>
<dbReference type="PROSITE" id="PS00211">
    <property type="entry name" value="ABC_TRANSPORTER_1"/>
    <property type="match status" value="1"/>
</dbReference>
<dbReference type="SUPFAM" id="SSF52540">
    <property type="entry name" value="P-loop containing nucleoside triphosphate hydrolases"/>
    <property type="match status" value="1"/>
</dbReference>
<keyword evidence="5" id="KW-0547">Nucleotide-binding</keyword>
<dbReference type="InterPro" id="IPR027417">
    <property type="entry name" value="P-loop_NTPase"/>
</dbReference>
<sequence>MQDHDNIQTDEVLSKAPVSGVKIYLRLLGYVRSSWLYLLLSVIGYLIYAAMEPALAGLMKHIVDVVSEGKITESRTLIPLAILGIFICRGIGTFLGGYFMAKVANNVVYDLRTSMFNKLVLLPSSYYHSIPTGRLLAKLTYDTEQVIGSITQAIRVLLREGLTVVGLLGYMLYMNWRLSILFLLVVPLIGFVVSYASKRFRKLSTRIQNAMGGVTDVASEAIKGHEVVKIFGGTEYERERFRKAANENRRSQLKMEMTKSLNVPLVQFILAFAMAILIWFALSPSISSNMTPGDFIAFLTAAGMLGKPMRQLTDVNSILQKGIAASYSIFEFLDMDEEVDKGSKSIDRLKGEIEWRSMSFQYPGAEKTALKEITLSLSAGKTLALVGRSGSGKSTMANLIPRFYDVGDEQLYIDGLSINDYQLKDLRQNIALVNQQVVLFNGTIRDNIAYGYLQDTDENTVIEAAKAANAWEFIQELDAGLDTLVGENGVLLSGGQRQRIAIARAILKNAPILILDEATSALDTESERAIQLALENLMENRTTIAIAHRLSTIENADIIAVVDHGEIVEKGSHSELLAMNGAYAQLHNQQFSETPPAITIENS</sequence>
<evidence type="ECO:0000256" key="9">
    <source>
        <dbReference type="ARBA" id="ARBA00023055"/>
    </source>
</evidence>
<dbReference type="GO" id="GO:0016887">
    <property type="term" value="F:ATP hydrolysis activity"/>
    <property type="evidence" value="ECO:0007669"/>
    <property type="project" value="InterPro"/>
</dbReference>
<feature type="transmembrane region" description="Helical" evidence="11">
    <location>
        <begin position="261"/>
        <end position="282"/>
    </location>
</feature>
<dbReference type="InterPro" id="IPR017871">
    <property type="entry name" value="ABC_transporter-like_CS"/>
</dbReference>
<evidence type="ECO:0000256" key="3">
    <source>
        <dbReference type="ARBA" id="ARBA00022475"/>
    </source>
</evidence>
<feature type="transmembrane region" description="Helical" evidence="11">
    <location>
        <begin position="35"/>
        <end position="56"/>
    </location>
</feature>
<dbReference type="InterPro" id="IPR011527">
    <property type="entry name" value="ABC1_TM_dom"/>
</dbReference>
<dbReference type="Proteomes" id="UP000628710">
    <property type="component" value="Unassembled WGS sequence"/>
</dbReference>
<dbReference type="FunFam" id="3.40.50.300:FF:000140">
    <property type="entry name" value="Lipid A export ATP-binding/permease protein MsbA"/>
    <property type="match status" value="1"/>
</dbReference>
<dbReference type="Pfam" id="PF00664">
    <property type="entry name" value="ABC_membrane"/>
    <property type="match status" value="1"/>
</dbReference>
<dbReference type="SUPFAM" id="SSF90123">
    <property type="entry name" value="ABC transporter transmembrane region"/>
    <property type="match status" value="1"/>
</dbReference>
<feature type="domain" description="ABC transmembrane type-1" evidence="13">
    <location>
        <begin position="39"/>
        <end position="321"/>
    </location>
</feature>
<evidence type="ECO:0000256" key="4">
    <source>
        <dbReference type="ARBA" id="ARBA00022692"/>
    </source>
</evidence>
<keyword evidence="3" id="KW-1003">Cell membrane</keyword>
<evidence type="ECO:0000259" key="13">
    <source>
        <dbReference type="PROSITE" id="PS50929"/>
    </source>
</evidence>
<evidence type="ECO:0000256" key="7">
    <source>
        <dbReference type="ARBA" id="ARBA00022967"/>
    </source>
</evidence>
<accession>A0A934JRC2</accession>
<comment type="caution">
    <text evidence="14">The sequence shown here is derived from an EMBL/GenBank/DDBJ whole genome shotgun (WGS) entry which is preliminary data.</text>
</comment>
<evidence type="ECO:0000313" key="14">
    <source>
        <dbReference type="EMBL" id="MBJ7536841.1"/>
    </source>
</evidence>
<dbReference type="GO" id="GO:0034040">
    <property type="term" value="F:ATPase-coupled lipid transmembrane transporter activity"/>
    <property type="evidence" value="ECO:0007669"/>
    <property type="project" value="InterPro"/>
</dbReference>
<dbReference type="PANTHER" id="PTHR43394">
    <property type="entry name" value="ATP-DEPENDENT PERMEASE MDL1, MITOCHONDRIAL"/>
    <property type="match status" value="1"/>
</dbReference>
<gene>
    <name evidence="14" type="primary">msbA</name>
    <name evidence="14" type="ORF">I8J31_04015</name>
</gene>
<protein>
    <submittedName>
        <fullName evidence="14">Lipid A export permease/ATP-binding protein MsbA</fullName>
    </submittedName>
</protein>
<dbReference type="AlphaFoldDB" id="A0A934JRC2"/>
<evidence type="ECO:0000259" key="12">
    <source>
        <dbReference type="PROSITE" id="PS50893"/>
    </source>
</evidence>
<dbReference type="InterPro" id="IPR003593">
    <property type="entry name" value="AAA+_ATPase"/>
</dbReference>
<dbReference type="SMART" id="SM00382">
    <property type="entry name" value="AAA"/>
    <property type="match status" value="1"/>
</dbReference>
<dbReference type="NCBIfam" id="TIGR02203">
    <property type="entry name" value="MsbA_lipidA"/>
    <property type="match status" value="1"/>
</dbReference>
<dbReference type="PROSITE" id="PS50893">
    <property type="entry name" value="ABC_TRANSPORTER_2"/>
    <property type="match status" value="1"/>
</dbReference>
<evidence type="ECO:0000256" key="2">
    <source>
        <dbReference type="ARBA" id="ARBA00022448"/>
    </source>
</evidence>
<dbReference type="InterPro" id="IPR011917">
    <property type="entry name" value="ABC_transpr_lipidA"/>
</dbReference>
<dbReference type="InterPro" id="IPR039421">
    <property type="entry name" value="Type_1_exporter"/>
</dbReference>
<dbReference type="Pfam" id="PF00005">
    <property type="entry name" value="ABC_tran"/>
    <property type="match status" value="1"/>
</dbReference>
<evidence type="ECO:0000313" key="15">
    <source>
        <dbReference type="Proteomes" id="UP000628710"/>
    </source>
</evidence>
<keyword evidence="9" id="KW-0445">Lipid transport</keyword>
<organism evidence="14 15">
    <name type="scientific">Marinomonas transparens</name>
    <dbReference type="NCBI Taxonomy" id="2795388"/>
    <lineage>
        <taxon>Bacteria</taxon>
        <taxon>Pseudomonadati</taxon>
        <taxon>Pseudomonadota</taxon>
        <taxon>Gammaproteobacteria</taxon>
        <taxon>Oceanospirillales</taxon>
        <taxon>Oceanospirillaceae</taxon>
        <taxon>Marinomonas</taxon>
    </lineage>
</organism>
<dbReference type="CDD" id="cd18552">
    <property type="entry name" value="ABC_6TM_MsbA_like"/>
    <property type="match status" value="1"/>
</dbReference>
<dbReference type="EMBL" id="JAEMNX010000002">
    <property type="protein sequence ID" value="MBJ7536841.1"/>
    <property type="molecule type" value="Genomic_DNA"/>
</dbReference>
<keyword evidence="8 11" id="KW-1133">Transmembrane helix</keyword>
<name>A0A934JRC2_9GAMM</name>
<dbReference type="GO" id="GO:0005524">
    <property type="term" value="F:ATP binding"/>
    <property type="evidence" value="ECO:0007669"/>
    <property type="project" value="UniProtKB-KW"/>
</dbReference>
<feature type="transmembrane region" description="Helical" evidence="11">
    <location>
        <begin position="77"/>
        <end position="101"/>
    </location>
</feature>
<reference evidence="14" key="1">
    <citation type="submission" date="2020-12" db="EMBL/GenBank/DDBJ databases">
        <title>Marinomonas arctica sp. nov., a psychrotolerant bacterium isolated from the Arctic.</title>
        <authorList>
            <person name="Zhang Y."/>
        </authorList>
    </citation>
    <scope>NUCLEOTIDE SEQUENCE</scope>
    <source>
        <strain evidence="14">C1424</strain>
    </source>
</reference>
<dbReference type="Gene3D" id="3.40.50.300">
    <property type="entry name" value="P-loop containing nucleotide triphosphate hydrolases"/>
    <property type="match status" value="1"/>
</dbReference>
<dbReference type="GO" id="GO:0015421">
    <property type="term" value="F:ABC-type oligopeptide transporter activity"/>
    <property type="evidence" value="ECO:0007669"/>
    <property type="project" value="TreeGrafter"/>
</dbReference>
<evidence type="ECO:0000256" key="6">
    <source>
        <dbReference type="ARBA" id="ARBA00022840"/>
    </source>
</evidence>
<keyword evidence="4 11" id="KW-0812">Transmembrane</keyword>
<feature type="transmembrane region" description="Helical" evidence="11">
    <location>
        <begin position="176"/>
        <end position="196"/>
    </location>
</feature>
<dbReference type="RefSeq" id="WP_199467004.1">
    <property type="nucleotide sequence ID" value="NZ_JAEMNX010000002.1"/>
</dbReference>
<evidence type="ECO:0000256" key="5">
    <source>
        <dbReference type="ARBA" id="ARBA00022741"/>
    </source>
</evidence>
<evidence type="ECO:0000256" key="8">
    <source>
        <dbReference type="ARBA" id="ARBA00022989"/>
    </source>
</evidence>
<dbReference type="GO" id="GO:0005886">
    <property type="term" value="C:plasma membrane"/>
    <property type="evidence" value="ECO:0007669"/>
    <property type="project" value="UniProtKB-SubCell"/>
</dbReference>
<dbReference type="InterPro" id="IPR036640">
    <property type="entry name" value="ABC1_TM_sf"/>
</dbReference>
<dbReference type="PROSITE" id="PS50929">
    <property type="entry name" value="ABC_TM1F"/>
    <property type="match status" value="1"/>
</dbReference>
<keyword evidence="2" id="KW-0813">Transport</keyword>